<keyword evidence="2" id="KW-0732">Signal</keyword>
<gene>
    <name evidence="4" type="ORF">PoB_002405200</name>
</gene>
<dbReference type="CDD" id="cd00037">
    <property type="entry name" value="CLECT"/>
    <property type="match status" value="1"/>
</dbReference>
<dbReference type="PROSITE" id="PS50041">
    <property type="entry name" value="C_TYPE_LECTIN_2"/>
    <property type="match status" value="1"/>
</dbReference>
<comment type="caution">
    <text evidence="4">The sequence shown here is derived from an EMBL/GenBank/DDBJ whole genome shotgun (WGS) entry which is preliminary data.</text>
</comment>
<dbReference type="InterPro" id="IPR001304">
    <property type="entry name" value="C-type_lectin-like"/>
</dbReference>
<feature type="domain" description="C-type lectin" evidence="3">
    <location>
        <begin position="135"/>
        <end position="253"/>
    </location>
</feature>
<feature type="chain" id="PRO_5043618485" description="C-type lectin domain-containing protein" evidence="2">
    <location>
        <begin position="24"/>
        <end position="281"/>
    </location>
</feature>
<evidence type="ECO:0000259" key="3">
    <source>
        <dbReference type="PROSITE" id="PS50041"/>
    </source>
</evidence>
<dbReference type="Gene3D" id="3.10.100.10">
    <property type="entry name" value="Mannose-Binding Protein A, subunit A"/>
    <property type="match status" value="1"/>
</dbReference>
<feature type="region of interest" description="Disordered" evidence="1">
    <location>
        <begin position="258"/>
        <end position="281"/>
    </location>
</feature>
<dbReference type="InterPro" id="IPR016186">
    <property type="entry name" value="C-type_lectin-like/link_sf"/>
</dbReference>
<feature type="signal peptide" evidence="2">
    <location>
        <begin position="1"/>
        <end position="23"/>
    </location>
</feature>
<sequence>MRPALIKAILLCTIIALPGKSLANKSTGSTGTGGTEPQRHINSDQSCGRVVKMASWQIESWITCLHQCDCHLKGLCRQVVFNPQTMTCTPVAPIGTATLMIFAPGDVLYTTQDALPVCDRTKGFELHNWCGAFGCMYLSNGAVDYNTALSDCDKANGILYSANTEERFFLLWIFSIRKSAMNTEVFIGLRFANGVFSWSNGEELSAEQNAYVWQNDGSNSTTGGAICVTALSTDKNIYLIQQSCDMSFRFVCEQKQSATTGTNDGNDGSKFDPDSPRFPPK</sequence>
<dbReference type="Proteomes" id="UP000735302">
    <property type="component" value="Unassembled WGS sequence"/>
</dbReference>
<dbReference type="AlphaFoldDB" id="A0AAV3ZQT4"/>
<dbReference type="EMBL" id="BLXT01002789">
    <property type="protein sequence ID" value="GFN97546.1"/>
    <property type="molecule type" value="Genomic_DNA"/>
</dbReference>
<accession>A0AAV3ZQT4</accession>
<evidence type="ECO:0000256" key="2">
    <source>
        <dbReference type="SAM" id="SignalP"/>
    </source>
</evidence>
<evidence type="ECO:0000313" key="5">
    <source>
        <dbReference type="Proteomes" id="UP000735302"/>
    </source>
</evidence>
<proteinExistence type="predicted"/>
<evidence type="ECO:0000313" key="4">
    <source>
        <dbReference type="EMBL" id="GFN97546.1"/>
    </source>
</evidence>
<keyword evidence="5" id="KW-1185">Reference proteome</keyword>
<dbReference type="SUPFAM" id="SSF56436">
    <property type="entry name" value="C-type lectin-like"/>
    <property type="match status" value="1"/>
</dbReference>
<protein>
    <recommendedName>
        <fullName evidence="3">C-type lectin domain-containing protein</fullName>
    </recommendedName>
</protein>
<reference evidence="4 5" key="1">
    <citation type="journal article" date="2021" name="Elife">
        <title>Chloroplast acquisition without the gene transfer in kleptoplastic sea slugs, Plakobranchus ocellatus.</title>
        <authorList>
            <person name="Maeda T."/>
            <person name="Takahashi S."/>
            <person name="Yoshida T."/>
            <person name="Shimamura S."/>
            <person name="Takaki Y."/>
            <person name="Nagai Y."/>
            <person name="Toyoda A."/>
            <person name="Suzuki Y."/>
            <person name="Arimoto A."/>
            <person name="Ishii H."/>
            <person name="Satoh N."/>
            <person name="Nishiyama T."/>
            <person name="Hasebe M."/>
            <person name="Maruyama T."/>
            <person name="Minagawa J."/>
            <person name="Obokata J."/>
            <person name="Shigenobu S."/>
        </authorList>
    </citation>
    <scope>NUCLEOTIDE SEQUENCE [LARGE SCALE GENOMIC DNA]</scope>
</reference>
<dbReference type="Pfam" id="PF00059">
    <property type="entry name" value="Lectin_C"/>
    <property type="match status" value="1"/>
</dbReference>
<name>A0AAV3ZQT4_9GAST</name>
<evidence type="ECO:0000256" key="1">
    <source>
        <dbReference type="SAM" id="MobiDB-lite"/>
    </source>
</evidence>
<dbReference type="InterPro" id="IPR016187">
    <property type="entry name" value="CTDL_fold"/>
</dbReference>
<organism evidence="4 5">
    <name type="scientific">Plakobranchus ocellatus</name>
    <dbReference type="NCBI Taxonomy" id="259542"/>
    <lineage>
        <taxon>Eukaryota</taxon>
        <taxon>Metazoa</taxon>
        <taxon>Spiralia</taxon>
        <taxon>Lophotrochozoa</taxon>
        <taxon>Mollusca</taxon>
        <taxon>Gastropoda</taxon>
        <taxon>Heterobranchia</taxon>
        <taxon>Euthyneura</taxon>
        <taxon>Panpulmonata</taxon>
        <taxon>Sacoglossa</taxon>
        <taxon>Placobranchoidea</taxon>
        <taxon>Plakobranchidae</taxon>
        <taxon>Plakobranchus</taxon>
    </lineage>
</organism>